<evidence type="ECO:0000256" key="1">
    <source>
        <dbReference type="ARBA" id="ARBA00022801"/>
    </source>
</evidence>
<sequence>MSLVEQIEKGVRPRVNTSAIREEHESSVCSSEFYDKNSSSSEYPWHVEHCKTEQKAARSLQTHYETPEDIQESVKATFAQKGGSNFKPHHYFDYMAGTSTGGLSAIMLGRMEMSVEKALEQYDLVGNKVFGKPRRLHSKMKLANLLRPKFPARNMESAINQVIKSGLENEIRQWKHFRTEEVPFQSDSQKCRTLVVAHGPVNVTNTVHHTYIFRTYDHLHPSPMSDRENRTKHLNPGRAHRDPIWKVARATSAAPGYFSPIDFGGRTFRDGGMVANNPSSVALTEVLQMHEQRPKLLISIGCGLSELGDEEDTTRSEGGFVNRWTDTAIAASKILTQTEKTQEEVHTSYAFMPAVMYHRFNVGNGLGDIPLDQWKPANSGEKTKSTIEENAQ</sequence>
<dbReference type="Pfam" id="PF01734">
    <property type="entry name" value="Patatin"/>
    <property type="match status" value="1"/>
</dbReference>
<feature type="region of interest" description="Disordered" evidence="5">
    <location>
        <begin position="371"/>
        <end position="392"/>
    </location>
</feature>
<keyword evidence="8" id="KW-1185">Reference proteome</keyword>
<evidence type="ECO:0000313" key="7">
    <source>
        <dbReference type="EMBL" id="KAK5256017.1"/>
    </source>
</evidence>
<dbReference type="PROSITE" id="PS51635">
    <property type="entry name" value="PNPLA"/>
    <property type="match status" value="1"/>
</dbReference>
<comment type="caution">
    <text evidence="4">Lacks conserved residue(s) required for the propagation of feature annotation.</text>
</comment>
<keyword evidence="1 4" id="KW-0378">Hydrolase</keyword>
<dbReference type="PANTHER" id="PTHR24185:SF1">
    <property type="entry name" value="CALCIUM-INDEPENDENT PHOSPHOLIPASE A2-GAMMA"/>
    <property type="match status" value="1"/>
</dbReference>
<dbReference type="PANTHER" id="PTHR24185">
    <property type="entry name" value="CALCIUM-INDEPENDENT PHOSPHOLIPASE A2-GAMMA"/>
    <property type="match status" value="1"/>
</dbReference>
<evidence type="ECO:0000256" key="2">
    <source>
        <dbReference type="ARBA" id="ARBA00022963"/>
    </source>
</evidence>
<keyword evidence="2 4" id="KW-0442">Lipid degradation</keyword>
<reference evidence="7 8" key="1">
    <citation type="submission" date="2023-08" db="EMBL/GenBank/DDBJ databases">
        <title>Black Yeasts Isolated from many extreme environments.</title>
        <authorList>
            <person name="Coleine C."/>
            <person name="Stajich J.E."/>
            <person name="Selbmann L."/>
        </authorList>
    </citation>
    <scope>NUCLEOTIDE SEQUENCE [LARGE SCALE GENOMIC DNA]</scope>
    <source>
        <strain evidence="7 8">CCFEE 536</strain>
    </source>
</reference>
<proteinExistence type="predicted"/>
<feature type="compositionally biased region" description="Basic and acidic residues" evidence="5">
    <location>
        <begin position="381"/>
        <end position="392"/>
    </location>
</feature>
<dbReference type="InterPro" id="IPR016035">
    <property type="entry name" value="Acyl_Trfase/lysoPLipase"/>
</dbReference>
<feature type="active site" description="Nucleophile" evidence="4">
    <location>
        <position position="99"/>
    </location>
</feature>
<comment type="caution">
    <text evidence="7">The sequence shown here is derived from an EMBL/GenBank/DDBJ whole genome shotgun (WGS) entry which is preliminary data.</text>
</comment>
<protein>
    <recommendedName>
        <fullName evidence="6">PNPLA domain-containing protein</fullName>
    </recommendedName>
</protein>
<dbReference type="Gene3D" id="3.40.1090.10">
    <property type="entry name" value="Cytosolic phospholipase A2 catalytic domain"/>
    <property type="match status" value="1"/>
</dbReference>
<evidence type="ECO:0000259" key="6">
    <source>
        <dbReference type="PROSITE" id="PS51635"/>
    </source>
</evidence>
<evidence type="ECO:0000256" key="4">
    <source>
        <dbReference type="PROSITE-ProRule" id="PRU01161"/>
    </source>
</evidence>
<accession>A0ABR0LXE3</accession>
<dbReference type="Proteomes" id="UP001357485">
    <property type="component" value="Unassembled WGS sequence"/>
</dbReference>
<evidence type="ECO:0000256" key="3">
    <source>
        <dbReference type="ARBA" id="ARBA00023098"/>
    </source>
</evidence>
<feature type="short sequence motif" description="DGA/G" evidence="4">
    <location>
        <begin position="270"/>
        <end position="272"/>
    </location>
</feature>
<organism evidence="7 8">
    <name type="scientific">Cryomyces antarcticus</name>
    <dbReference type="NCBI Taxonomy" id="329879"/>
    <lineage>
        <taxon>Eukaryota</taxon>
        <taxon>Fungi</taxon>
        <taxon>Dikarya</taxon>
        <taxon>Ascomycota</taxon>
        <taxon>Pezizomycotina</taxon>
        <taxon>Dothideomycetes</taxon>
        <taxon>Dothideomycetes incertae sedis</taxon>
        <taxon>Cryomyces</taxon>
    </lineage>
</organism>
<feature type="domain" description="PNPLA" evidence="6">
    <location>
        <begin position="59"/>
        <end position="283"/>
    </location>
</feature>
<feature type="active site" description="Proton acceptor" evidence="4">
    <location>
        <position position="270"/>
    </location>
</feature>
<evidence type="ECO:0000256" key="5">
    <source>
        <dbReference type="SAM" id="MobiDB-lite"/>
    </source>
</evidence>
<gene>
    <name evidence="7" type="ORF">LTR16_004200</name>
</gene>
<dbReference type="InterPro" id="IPR002641">
    <property type="entry name" value="PNPLA_dom"/>
</dbReference>
<keyword evidence="3 4" id="KW-0443">Lipid metabolism</keyword>
<dbReference type="SUPFAM" id="SSF52151">
    <property type="entry name" value="FabD/lysophospholipase-like"/>
    <property type="match status" value="1"/>
</dbReference>
<feature type="short sequence motif" description="GXSXG" evidence="4">
    <location>
        <begin position="97"/>
        <end position="101"/>
    </location>
</feature>
<dbReference type="EMBL" id="JAVRRA010008733">
    <property type="protein sequence ID" value="KAK5256017.1"/>
    <property type="molecule type" value="Genomic_DNA"/>
</dbReference>
<evidence type="ECO:0000313" key="8">
    <source>
        <dbReference type="Proteomes" id="UP001357485"/>
    </source>
</evidence>
<name>A0ABR0LXE3_9PEZI</name>